<dbReference type="Pfam" id="PF11391">
    <property type="entry name" value="DUF2798"/>
    <property type="match status" value="1"/>
</dbReference>
<feature type="transmembrane region" description="Helical" evidence="1">
    <location>
        <begin position="40"/>
        <end position="62"/>
    </location>
</feature>
<sequence length="92" mass="10382">MNNKQFWVTALLSSLTMATIMSGVISGYKMGFSHEWPSIWLQSFFIAWPCALTLNLTVLPLIRKFAAWICKPKAKTMPTPLPETSTSPEMMN</sequence>
<dbReference type="InterPro" id="IPR021529">
    <property type="entry name" value="DUF2798"/>
</dbReference>
<dbReference type="RefSeq" id="WP_016785456.1">
    <property type="nucleotide sequence ID" value="NZ_CAWNSP010000070.1"/>
</dbReference>
<name>A0A7Z1MF05_9VIBR</name>
<accession>A0A7Z1MF05</accession>
<reference evidence="2" key="1">
    <citation type="submission" date="2016-07" db="EMBL/GenBank/DDBJ databases">
        <authorList>
            <person name="Kauffman K."/>
            <person name="Arevalo P."/>
            <person name="Polz M.F."/>
        </authorList>
    </citation>
    <scope>NUCLEOTIDE SEQUENCE</scope>
    <source>
        <strain evidence="2">10N.222.46.E12</strain>
    </source>
</reference>
<dbReference type="GeneID" id="50232066"/>
<dbReference type="AlphaFoldDB" id="A0A7Z1MF05"/>
<keyword evidence="1" id="KW-1133">Transmembrane helix</keyword>
<proteinExistence type="predicted"/>
<evidence type="ECO:0000313" key="2">
    <source>
        <dbReference type="EMBL" id="PMP24205.1"/>
    </source>
</evidence>
<keyword evidence="1" id="KW-0812">Transmembrane</keyword>
<comment type="caution">
    <text evidence="2">The sequence shown here is derived from an EMBL/GenBank/DDBJ whole genome shotgun (WGS) entry which is preliminary data.</text>
</comment>
<evidence type="ECO:0000256" key="1">
    <source>
        <dbReference type="SAM" id="Phobius"/>
    </source>
</evidence>
<feature type="transmembrane region" description="Helical" evidence="1">
    <location>
        <begin position="7"/>
        <end position="28"/>
    </location>
</feature>
<gene>
    <name evidence="2" type="ORF">BCS90_05080</name>
</gene>
<organism evidence="2">
    <name type="scientific">Vibrio cyclitrophicus</name>
    <dbReference type="NCBI Taxonomy" id="47951"/>
    <lineage>
        <taxon>Bacteria</taxon>
        <taxon>Pseudomonadati</taxon>
        <taxon>Pseudomonadota</taxon>
        <taxon>Gammaproteobacteria</taxon>
        <taxon>Vibrionales</taxon>
        <taxon>Vibrionaceae</taxon>
        <taxon>Vibrio</taxon>
    </lineage>
</organism>
<protein>
    <submittedName>
        <fullName evidence="2">MFS transporter permease</fullName>
    </submittedName>
</protein>
<dbReference type="EMBL" id="MDBS01000067">
    <property type="protein sequence ID" value="PMP24205.1"/>
    <property type="molecule type" value="Genomic_DNA"/>
</dbReference>
<keyword evidence="1" id="KW-0472">Membrane</keyword>
<reference evidence="2" key="2">
    <citation type="journal article" date="2018" name="Nature">
        <title>A major lineage of non-tailed dsDNA viruses as unrecognized killers of marine bacteria.</title>
        <authorList>
            <person name="Kauffman K.M."/>
            <person name="Hussain F.A."/>
            <person name="Yang J."/>
            <person name="Arevalo P."/>
            <person name="Brown J.M."/>
            <person name="Chang W.K."/>
            <person name="VanInsberghe D."/>
            <person name="Elsherbini J."/>
            <person name="Sharma R.S."/>
            <person name="Cutler M.B."/>
            <person name="Kelly L."/>
            <person name="Polz M.F."/>
        </authorList>
    </citation>
    <scope>NUCLEOTIDE SEQUENCE</scope>
    <source>
        <strain evidence="2">10N.222.46.E12</strain>
    </source>
</reference>